<dbReference type="InterPro" id="IPR022024">
    <property type="entry name" value="DUF3602"/>
</dbReference>
<accession>A0A8S8ZTF9</accession>
<feature type="region of interest" description="Disordered" evidence="1">
    <location>
        <begin position="65"/>
        <end position="139"/>
    </location>
</feature>
<comment type="caution">
    <text evidence="2">The sequence shown here is derived from an EMBL/GenBank/DDBJ whole genome shotgun (WGS) entry which is preliminary data.</text>
</comment>
<evidence type="ECO:0000313" key="3">
    <source>
        <dbReference type="Proteomes" id="UP000433876"/>
    </source>
</evidence>
<feature type="compositionally biased region" description="Basic and acidic residues" evidence="1">
    <location>
        <begin position="65"/>
        <end position="83"/>
    </location>
</feature>
<dbReference type="EMBL" id="NMPR01000072">
    <property type="protein sequence ID" value="KAA8631635.1"/>
    <property type="molecule type" value="Genomic_DNA"/>
</dbReference>
<dbReference type="VEuPathDB" id="FungiDB:SMAC_08053"/>
<dbReference type="InterPro" id="IPR053203">
    <property type="entry name" value="Cisplatin_resist-associated"/>
</dbReference>
<proteinExistence type="predicted"/>
<evidence type="ECO:0000313" key="2">
    <source>
        <dbReference type="EMBL" id="KAA8631635.1"/>
    </source>
</evidence>
<evidence type="ECO:0000256" key="1">
    <source>
        <dbReference type="SAM" id="MobiDB-lite"/>
    </source>
</evidence>
<dbReference type="Pfam" id="PF12223">
    <property type="entry name" value="DUF3602"/>
    <property type="match status" value="1"/>
</dbReference>
<gene>
    <name evidence="2" type="ORF">SMACR_08053</name>
</gene>
<feature type="compositionally biased region" description="Basic and acidic residues" evidence="1">
    <location>
        <begin position="119"/>
        <end position="139"/>
    </location>
</feature>
<dbReference type="AlphaFoldDB" id="A0A8S8ZTF9"/>
<dbReference type="OMA" id="GQGNIGH"/>
<organism evidence="2 3">
    <name type="scientific">Sordaria macrospora</name>
    <dbReference type="NCBI Taxonomy" id="5147"/>
    <lineage>
        <taxon>Eukaryota</taxon>
        <taxon>Fungi</taxon>
        <taxon>Dikarya</taxon>
        <taxon>Ascomycota</taxon>
        <taxon>Pezizomycotina</taxon>
        <taxon>Sordariomycetes</taxon>
        <taxon>Sordariomycetidae</taxon>
        <taxon>Sordariales</taxon>
        <taxon>Sordariaceae</taxon>
        <taxon>Sordaria</taxon>
    </lineage>
</organism>
<protein>
    <submittedName>
        <fullName evidence="2">Uncharacterized protein</fullName>
    </submittedName>
</protein>
<feature type="region of interest" description="Disordered" evidence="1">
    <location>
        <begin position="1"/>
        <end position="22"/>
    </location>
</feature>
<sequence length="169" mass="17390">MAGPEVSHGRGGAGNINPDDTKYVDGEVVRAGATGSHGDGAFSTGRGGAANIGDAGVKPHRRADKDIIPDVAIRHSTETENYHTGRGGAGNERHVSPAGIGSGSDKAKKEAAAAVDKGTGGDHPADVHHHGHGHERQHSLADKLKWKLFGKPKGHETEVTHVSHAGEGH</sequence>
<name>A0A8S8ZTF9_SORMA</name>
<dbReference type="Proteomes" id="UP000433876">
    <property type="component" value="Unassembled WGS sequence"/>
</dbReference>
<dbReference type="PANTHER" id="PTHR34693">
    <property type="entry name" value="PROTEIN PAR32"/>
    <property type="match status" value="1"/>
</dbReference>
<reference evidence="2 3" key="1">
    <citation type="submission" date="2017-07" db="EMBL/GenBank/DDBJ databases">
        <title>Genome sequence of the Sordaria macrospora wild type strain R19027.</title>
        <authorList>
            <person name="Nowrousian M."/>
            <person name="Teichert I."/>
            <person name="Kueck U."/>
        </authorList>
    </citation>
    <scope>NUCLEOTIDE SEQUENCE [LARGE SCALE GENOMIC DNA]</scope>
    <source>
        <strain evidence="2 3">R19027</strain>
        <tissue evidence="2">Mycelium</tissue>
    </source>
</reference>
<dbReference type="PANTHER" id="PTHR34693:SF3">
    <property type="match status" value="1"/>
</dbReference>